<evidence type="ECO:0000256" key="8">
    <source>
        <dbReference type="ARBA" id="ARBA00023004"/>
    </source>
</evidence>
<dbReference type="SUPFAM" id="SSF142754">
    <property type="entry name" value="NadA-like"/>
    <property type="match status" value="1"/>
</dbReference>
<dbReference type="OrthoDB" id="9801204at2"/>
<evidence type="ECO:0000313" key="11">
    <source>
        <dbReference type="EMBL" id="RDU70973.1"/>
    </source>
</evidence>
<dbReference type="PANTHER" id="PTHR30573">
    <property type="entry name" value="QUINOLINATE SYNTHETASE A"/>
    <property type="match status" value="1"/>
</dbReference>
<evidence type="ECO:0000256" key="2">
    <source>
        <dbReference type="ARBA" id="ARBA00005065"/>
    </source>
</evidence>
<keyword evidence="8" id="KW-0408">Iron</keyword>
<evidence type="ECO:0000256" key="9">
    <source>
        <dbReference type="ARBA" id="ARBA00023014"/>
    </source>
</evidence>
<comment type="pathway">
    <text evidence="2">Cofactor biosynthesis; NAD(+) biosynthesis; quinolinate from iminoaspartate: step 1/1.</text>
</comment>
<dbReference type="GO" id="GO:0051539">
    <property type="term" value="F:4 iron, 4 sulfur cluster binding"/>
    <property type="evidence" value="ECO:0007669"/>
    <property type="project" value="UniProtKB-KW"/>
</dbReference>
<proteinExistence type="predicted"/>
<dbReference type="Gene3D" id="3.40.50.10800">
    <property type="entry name" value="NadA-like"/>
    <property type="match status" value="3"/>
</dbReference>
<dbReference type="GO" id="GO:0046872">
    <property type="term" value="F:metal ion binding"/>
    <property type="evidence" value="ECO:0007669"/>
    <property type="project" value="UniProtKB-KW"/>
</dbReference>
<protein>
    <recommendedName>
        <fullName evidence="3 10">Quinolinate synthase</fullName>
        <ecNumber evidence="3 10">2.5.1.72</ecNumber>
    </recommendedName>
</protein>
<keyword evidence="9" id="KW-0411">Iron-sulfur</keyword>
<keyword evidence="5" id="KW-0662">Pyridine nucleotide biosynthesis</keyword>
<organism evidence="11 12">
    <name type="scientific">Helicobacter brantae</name>
    <dbReference type="NCBI Taxonomy" id="375927"/>
    <lineage>
        <taxon>Bacteria</taxon>
        <taxon>Pseudomonadati</taxon>
        <taxon>Campylobacterota</taxon>
        <taxon>Epsilonproteobacteria</taxon>
        <taxon>Campylobacterales</taxon>
        <taxon>Helicobacteraceae</taxon>
        <taxon>Helicobacter</taxon>
    </lineage>
</organism>
<evidence type="ECO:0000313" key="12">
    <source>
        <dbReference type="Proteomes" id="UP000257045"/>
    </source>
</evidence>
<keyword evidence="6" id="KW-0808">Transferase</keyword>
<sequence length="338" mass="37744">MSVEKAKRIRELLDRNDALLVAHYYQRDEIVEVADLVGDSLELARNASGNPRSLVVFCGVGFMGQSVKILSPQKRVIMPRLACCSMARMIDSSYYDESIKLMESYGIKKEDIFPITYINSNAEVKAKVGEMGGVVCTSANASKIFEYAKSHNKKIFFLPDRCLGLNLAQRHSIPSAVLGVSSKEEVLRAEIICYDGFCSVHQLFSVEDIEFYRAKFPDILIATHPECPPEVVAKSDFVGSTSQIINFVNSLEPTQRVAVGTEFNLVNRLRKPVNGVNYTFVLSSTKPECPTMNETTLDDIINVLEAYERGEPYNEINLDSNISALAKRALDKMMELSK</sequence>
<reference evidence="11 12" key="1">
    <citation type="submission" date="2018-04" db="EMBL/GenBank/DDBJ databases">
        <title>Novel Campyloabacter and Helicobacter Species and Strains.</title>
        <authorList>
            <person name="Mannion A.J."/>
            <person name="Shen Z."/>
            <person name="Fox J.G."/>
        </authorList>
    </citation>
    <scope>NUCLEOTIDE SEQUENCE [LARGE SCALE GENOMIC DNA]</scope>
    <source>
        <strain evidence="11 12">MIT 04-9366</strain>
    </source>
</reference>
<dbReference type="UniPathway" id="UPA00253">
    <property type="reaction ID" value="UER00327"/>
</dbReference>
<dbReference type="EMBL" id="NXLV01000005">
    <property type="protein sequence ID" value="RDU70973.1"/>
    <property type="molecule type" value="Genomic_DNA"/>
</dbReference>
<name>A0A3D8J0S7_9HELI</name>
<dbReference type="InterPro" id="IPR003473">
    <property type="entry name" value="NadA"/>
</dbReference>
<accession>A0A3D8J0S7</accession>
<comment type="caution">
    <text evidence="11">The sequence shown here is derived from an EMBL/GenBank/DDBJ whole genome shotgun (WGS) entry which is preliminary data.</text>
</comment>
<evidence type="ECO:0000256" key="7">
    <source>
        <dbReference type="ARBA" id="ARBA00022723"/>
    </source>
</evidence>
<evidence type="ECO:0000256" key="4">
    <source>
        <dbReference type="ARBA" id="ARBA00022485"/>
    </source>
</evidence>
<keyword evidence="4" id="KW-0004">4Fe-4S</keyword>
<dbReference type="GO" id="GO:0005829">
    <property type="term" value="C:cytosol"/>
    <property type="evidence" value="ECO:0007669"/>
    <property type="project" value="TreeGrafter"/>
</dbReference>
<gene>
    <name evidence="11" type="ORF">CQA58_04125</name>
</gene>
<dbReference type="Proteomes" id="UP000257045">
    <property type="component" value="Unassembled WGS sequence"/>
</dbReference>
<dbReference type="NCBIfam" id="TIGR00550">
    <property type="entry name" value="nadA"/>
    <property type="match status" value="1"/>
</dbReference>
<evidence type="ECO:0000256" key="1">
    <source>
        <dbReference type="ARBA" id="ARBA00001966"/>
    </source>
</evidence>
<keyword evidence="12" id="KW-1185">Reference proteome</keyword>
<dbReference type="NCBIfam" id="NF006885">
    <property type="entry name" value="PRK09375.2-6"/>
    <property type="match status" value="1"/>
</dbReference>
<dbReference type="GO" id="GO:0034628">
    <property type="term" value="P:'de novo' NAD+ biosynthetic process from L-aspartate"/>
    <property type="evidence" value="ECO:0007669"/>
    <property type="project" value="TreeGrafter"/>
</dbReference>
<comment type="cofactor">
    <cofactor evidence="1">
        <name>[4Fe-4S] cluster</name>
        <dbReference type="ChEBI" id="CHEBI:49883"/>
    </cofactor>
</comment>
<dbReference type="EC" id="2.5.1.72" evidence="3 10"/>
<evidence type="ECO:0000256" key="10">
    <source>
        <dbReference type="NCBIfam" id="TIGR00550"/>
    </source>
</evidence>
<evidence type="ECO:0000256" key="6">
    <source>
        <dbReference type="ARBA" id="ARBA00022679"/>
    </source>
</evidence>
<dbReference type="Pfam" id="PF02445">
    <property type="entry name" value="NadA"/>
    <property type="match status" value="1"/>
</dbReference>
<dbReference type="AlphaFoldDB" id="A0A3D8J0S7"/>
<evidence type="ECO:0000256" key="5">
    <source>
        <dbReference type="ARBA" id="ARBA00022642"/>
    </source>
</evidence>
<dbReference type="InterPro" id="IPR036094">
    <property type="entry name" value="NadA_sf"/>
</dbReference>
<dbReference type="PANTHER" id="PTHR30573:SF0">
    <property type="entry name" value="QUINOLINATE SYNTHASE, CHLOROPLASTIC"/>
    <property type="match status" value="1"/>
</dbReference>
<dbReference type="RefSeq" id="WP_115569462.1">
    <property type="nucleotide sequence ID" value="NZ_NXLV01000005.1"/>
</dbReference>
<keyword evidence="7" id="KW-0479">Metal-binding</keyword>
<dbReference type="GO" id="GO:0008987">
    <property type="term" value="F:quinolinate synthetase A activity"/>
    <property type="evidence" value="ECO:0007669"/>
    <property type="project" value="UniProtKB-UniRule"/>
</dbReference>
<evidence type="ECO:0000256" key="3">
    <source>
        <dbReference type="ARBA" id="ARBA00012669"/>
    </source>
</evidence>